<evidence type="ECO:0000256" key="7">
    <source>
        <dbReference type="RuleBase" id="RU000492"/>
    </source>
</evidence>
<dbReference type="PROSITE" id="PS51194">
    <property type="entry name" value="HELICASE_CTER"/>
    <property type="match status" value="1"/>
</dbReference>
<dbReference type="Gene3D" id="3.40.50.300">
    <property type="entry name" value="P-loop containing nucleotide triphosphate hydrolases"/>
    <property type="match status" value="2"/>
</dbReference>
<keyword evidence="3 7" id="KW-0347">Helicase</keyword>
<evidence type="ECO:0000256" key="5">
    <source>
        <dbReference type="ARBA" id="ARBA00038437"/>
    </source>
</evidence>
<dbReference type="InterPro" id="IPR050079">
    <property type="entry name" value="DEAD_box_RNA_helicase"/>
</dbReference>
<dbReference type="PROSITE" id="PS51195">
    <property type="entry name" value="Q_MOTIF"/>
    <property type="match status" value="1"/>
</dbReference>
<dbReference type="InterPro" id="IPR001650">
    <property type="entry name" value="Helicase_C-like"/>
</dbReference>
<dbReference type="Proteomes" id="UP000501168">
    <property type="component" value="Chromosome"/>
</dbReference>
<evidence type="ECO:0000259" key="10">
    <source>
        <dbReference type="PROSITE" id="PS51195"/>
    </source>
</evidence>
<evidence type="ECO:0000256" key="6">
    <source>
        <dbReference type="PROSITE-ProRule" id="PRU00552"/>
    </source>
</evidence>
<dbReference type="CDD" id="cd00268">
    <property type="entry name" value="DEADc"/>
    <property type="match status" value="1"/>
</dbReference>
<dbReference type="InterPro" id="IPR014001">
    <property type="entry name" value="Helicase_ATP-bd"/>
</dbReference>
<dbReference type="InterPro" id="IPR014014">
    <property type="entry name" value="RNA_helicase_DEAD_Q_motif"/>
</dbReference>
<feature type="domain" description="DEAD-box RNA helicase Q" evidence="10">
    <location>
        <begin position="4"/>
        <end position="32"/>
    </location>
</feature>
<dbReference type="InterPro" id="IPR005580">
    <property type="entry name" value="DbpA/CsdA_RNA-bd_dom"/>
</dbReference>
<dbReference type="Gene3D" id="3.30.70.330">
    <property type="match status" value="1"/>
</dbReference>
<dbReference type="InterPro" id="IPR044742">
    <property type="entry name" value="DEAD/DEAH_RhlB"/>
</dbReference>
<evidence type="ECO:0000256" key="2">
    <source>
        <dbReference type="ARBA" id="ARBA00022801"/>
    </source>
</evidence>
<dbReference type="Pfam" id="PF03880">
    <property type="entry name" value="DbpA"/>
    <property type="match status" value="1"/>
</dbReference>
<dbReference type="InterPro" id="IPR011545">
    <property type="entry name" value="DEAD/DEAH_box_helicase_dom"/>
</dbReference>
<evidence type="ECO:0000259" key="9">
    <source>
        <dbReference type="PROSITE" id="PS51194"/>
    </source>
</evidence>
<proteinExistence type="inferred from homology"/>
<feature type="short sequence motif" description="Q motif" evidence="6">
    <location>
        <begin position="4"/>
        <end position="32"/>
    </location>
</feature>
<gene>
    <name evidence="11" type="primary">dbpA</name>
    <name evidence="11" type="ORF">IPMB12_10200</name>
</gene>
<dbReference type="PANTHER" id="PTHR47959:SF1">
    <property type="entry name" value="ATP-DEPENDENT RNA HELICASE DBPA"/>
    <property type="match status" value="1"/>
</dbReference>
<comment type="similarity">
    <text evidence="5 7">Belongs to the DEAD box helicase family.</text>
</comment>
<dbReference type="GO" id="GO:0005829">
    <property type="term" value="C:cytosol"/>
    <property type="evidence" value="ECO:0007669"/>
    <property type="project" value="TreeGrafter"/>
</dbReference>
<sequence length="457" mass="50865">MDLLSFSSLPLKKPLLDNLQLMEFSSMTPIQAQSLPLILTGKDVIAKAKTGSGKTVAFGLGILSKLNVEQFTTQALVICPTRELADQVANEIRRLARLMNNVKVLTLCGGVPIGPQIGSLEHSAHIIIGTPGRLVDHLQRQSLDLSHLNLLVLDEADRMLEMGFEDDIERILTNSPVSRQTLLFSATYPDNIMQMSKRMQNSPEMISVDEQNNEIEQYFYEIDNYQRDQALAKIINLNPCESTIVFCNTKIACQEVEAYLNKQGFSAIALHGDLEQKEREQVLFQFANKSRAILVATDVAARGLDIKELDVVINYQITPDPEVHVHRVGRTGRAGAKGLAVTLVATNEIQRANMIEEVLNSKLVWQTLPNLTIDSANIVQPNMQTICLTIGRKNKIRPGDILGALTKDANLDGKNIGKINITELYTYVAIHHNTVKQMLTYFKDGKIKGKTVRARKL</sequence>
<dbReference type="KEGG" id="orb:IPMB12_10200"/>
<name>A0A6G9ICS3_9GAMM</name>
<dbReference type="NCBIfam" id="NF008744">
    <property type="entry name" value="PRK11776.1"/>
    <property type="match status" value="1"/>
</dbReference>
<reference evidence="11 12" key="1">
    <citation type="submission" date="2020-03" db="EMBL/GenBank/DDBJ databases">
        <title>Complete genome sequence of Orbus sp. IPMB12 (BCRC 80908).</title>
        <authorList>
            <person name="Lo W.-S."/>
            <person name="Chang T.-H."/>
            <person name="Kuo C.-H."/>
        </authorList>
    </citation>
    <scope>NUCLEOTIDE SEQUENCE [LARGE SCALE GENOMIC DNA]</scope>
    <source>
        <strain evidence="11 12">IPMB12</strain>
    </source>
</reference>
<dbReference type="SMART" id="SM00490">
    <property type="entry name" value="HELICc"/>
    <property type="match status" value="1"/>
</dbReference>
<dbReference type="EMBL" id="CP050253">
    <property type="protein sequence ID" value="QIQ22023.1"/>
    <property type="molecule type" value="Genomic_DNA"/>
</dbReference>
<dbReference type="InterPro" id="IPR012677">
    <property type="entry name" value="Nucleotide-bd_a/b_plait_sf"/>
</dbReference>
<evidence type="ECO:0000256" key="3">
    <source>
        <dbReference type="ARBA" id="ARBA00022806"/>
    </source>
</evidence>
<dbReference type="Pfam" id="PF00271">
    <property type="entry name" value="Helicase_C"/>
    <property type="match status" value="1"/>
</dbReference>
<dbReference type="GO" id="GO:0003676">
    <property type="term" value="F:nucleic acid binding"/>
    <property type="evidence" value="ECO:0007669"/>
    <property type="project" value="InterPro"/>
</dbReference>
<dbReference type="PANTHER" id="PTHR47959">
    <property type="entry name" value="ATP-DEPENDENT RNA HELICASE RHLE-RELATED"/>
    <property type="match status" value="1"/>
</dbReference>
<keyword evidence="12" id="KW-1185">Reference proteome</keyword>
<organism evidence="11 12">
    <name type="scientific">Zophobihabitans entericus</name>
    <dbReference type="NCBI Taxonomy" id="1635327"/>
    <lineage>
        <taxon>Bacteria</taxon>
        <taxon>Pseudomonadati</taxon>
        <taxon>Pseudomonadota</taxon>
        <taxon>Gammaproteobacteria</taxon>
        <taxon>Orbales</taxon>
        <taxon>Orbaceae</taxon>
        <taxon>Zophobihabitans</taxon>
    </lineage>
</organism>
<dbReference type="RefSeq" id="WP_166917320.1">
    <property type="nucleotide sequence ID" value="NZ_CP050253.1"/>
</dbReference>
<feature type="domain" description="Helicase C-terminal" evidence="9">
    <location>
        <begin position="214"/>
        <end position="376"/>
    </location>
</feature>
<keyword evidence="4 7" id="KW-0067">ATP-binding</keyword>
<dbReference type="PROSITE" id="PS51192">
    <property type="entry name" value="HELICASE_ATP_BIND_1"/>
    <property type="match status" value="1"/>
</dbReference>
<keyword evidence="1 7" id="KW-0547">Nucleotide-binding</keyword>
<evidence type="ECO:0000313" key="12">
    <source>
        <dbReference type="Proteomes" id="UP000501168"/>
    </source>
</evidence>
<protein>
    <submittedName>
        <fullName evidence="11">ATP-dependent RNA helicase DbpA</fullName>
        <ecNumber evidence="11">3.6.4.13</ecNumber>
    </submittedName>
</protein>
<keyword evidence="2 7" id="KW-0378">Hydrolase</keyword>
<feature type="domain" description="Helicase ATP-binding" evidence="8">
    <location>
        <begin position="35"/>
        <end position="206"/>
    </location>
</feature>
<dbReference type="InterPro" id="IPR000629">
    <property type="entry name" value="RNA-helicase_DEAD-box_CS"/>
</dbReference>
<dbReference type="CDD" id="cd18787">
    <property type="entry name" value="SF2_C_DEAD"/>
    <property type="match status" value="1"/>
</dbReference>
<dbReference type="FunCoup" id="A0A6G9ICS3">
    <property type="interactions" value="22"/>
</dbReference>
<dbReference type="GO" id="GO:0016787">
    <property type="term" value="F:hydrolase activity"/>
    <property type="evidence" value="ECO:0007669"/>
    <property type="project" value="UniProtKB-KW"/>
</dbReference>
<dbReference type="InterPro" id="IPR027417">
    <property type="entry name" value="P-loop_NTPase"/>
</dbReference>
<dbReference type="GO" id="GO:0005524">
    <property type="term" value="F:ATP binding"/>
    <property type="evidence" value="ECO:0007669"/>
    <property type="project" value="UniProtKB-KW"/>
</dbReference>
<dbReference type="InParanoid" id="A0A6G9ICS3"/>
<accession>A0A6G9ICS3</accession>
<evidence type="ECO:0000259" key="8">
    <source>
        <dbReference type="PROSITE" id="PS51192"/>
    </source>
</evidence>
<dbReference type="SUPFAM" id="SSF52540">
    <property type="entry name" value="P-loop containing nucleoside triphosphate hydrolases"/>
    <property type="match status" value="1"/>
</dbReference>
<dbReference type="AlphaFoldDB" id="A0A6G9ICS3"/>
<evidence type="ECO:0000256" key="1">
    <source>
        <dbReference type="ARBA" id="ARBA00022741"/>
    </source>
</evidence>
<evidence type="ECO:0000256" key="4">
    <source>
        <dbReference type="ARBA" id="ARBA00022840"/>
    </source>
</evidence>
<dbReference type="PROSITE" id="PS00039">
    <property type="entry name" value="DEAD_ATP_HELICASE"/>
    <property type="match status" value="1"/>
</dbReference>
<dbReference type="GO" id="GO:0003724">
    <property type="term" value="F:RNA helicase activity"/>
    <property type="evidence" value="ECO:0007669"/>
    <property type="project" value="UniProtKB-EC"/>
</dbReference>
<dbReference type="EC" id="3.6.4.13" evidence="11"/>
<evidence type="ECO:0000313" key="11">
    <source>
        <dbReference type="EMBL" id="QIQ22023.1"/>
    </source>
</evidence>
<dbReference type="SMART" id="SM00487">
    <property type="entry name" value="DEXDc"/>
    <property type="match status" value="1"/>
</dbReference>
<dbReference type="Pfam" id="PF00270">
    <property type="entry name" value="DEAD"/>
    <property type="match status" value="1"/>
</dbReference>